<dbReference type="InterPro" id="IPR027483">
    <property type="entry name" value="PInositol-4-P-4/5-kinase_C_sf"/>
</dbReference>
<dbReference type="GO" id="GO:0005524">
    <property type="term" value="F:ATP binding"/>
    <property type="evidence" value="ECO:0007669"/>
    <property type="project" value="UniProtKB-UniRule"/>
</dbReference>
<feature type="domain" description="PIPK" evidence="13">
    <location>
        <begin position="210"/>
        <end position="571"/>
    </location>
</feature>
<evidence type="ECO:0000256" key="2">
    <source>
        <dbReference type="ARBA" id="ARBA00012172"/>
    </source>
</evidence>
<keyword evidence="4 11" id="KW-0808">Transferase</keyword>
<dbReference type="InterPro" id="IPR002498">
    <property type="entry name" value="PInositol-4-P-4/5-kinase_core"/>
</dbReference>
<evidence type="ECO:0000256" key="7">
    <source>
        <dbReference type="ARBA" id="ARBA00022840"/>
    </source>
</evidence>
<dbReference type="SUPFAM" id="SSF56104">
    <property type="entry name" value="SAICAR synthase-like"/>
    <property type="match status" value="1"/>
</dbReference>
<evidence type="ECO:0000259" key="13">
    <source>
        <dbReference type="PROSITE" id="PS51455"/>
    </source>
</evidence>
<dbReference type="OrthoDB" id="20783at2759"/>
<dbReference type="CDD" id="cd17303">
    <property type="entry name" value="PIPKc_PIP5K_yeast_like"/>
    <property type="match status" value="1"/>
</dbReference>
<dbReference type="GO" id="GO:0030866">
    <property type="term" value="P:cortical actin cytoskeleton organization"/>
    <property type="evidence" value="ECO:0007669"/>
    <property type="project" value="EnsemblFungi"/>
</dbReference>
<feature type="compositionally biased region" description="Basic and acidic residues" evidence="12">
    <location>
        <begin position="109"/>
        <end position="122"/>
    </location>
</feature>
<evidence type="ECO:0000256" key="12">
    <source>
        <dbReference type="SAM" id="MobiDB-lite"/>
    </source>
</evidence>
<evidence type="ECO:0000256" key="1">
    <source>
        <dbReference type="ARBA" id="ARBA00000444"/>
    </source>
</evidence>
<sequence>MAVVMTVEQTLDPQRSTADYAGERITDIGVVIPKTGPIYSNIDKIKNYRSMAEARPTAERSERQAANGTEATQTPDEGAEIMDPKDVQPSAVISQLPGFIRRHSSKTPNENRKSVPELERRQSHPSVTVSEHARLSQEVKVLARPSLDRGSSAANPKRVSVVNGDFISEDPDISDELKRMRDSEKAKRENKRRMKELQDGERVLVGQRVSEGHANYVMAYDMLTGIRVAVSRCAQVPHRLTDADFTATKKLAFDLSGSEITPSSKYDFKFKDYAPEVFRDLRRLFKLDAADYLVSLTAKYILSEQGSPGKSGSFFYYSRDFKFIIKTIHHSEHRQLRTALREYHAYVRDNPNTLISQIYGLHRLKMPWGRDAKVHKVHFLVMNNIFPPFLKMHKQFDLKGSTYGRVMDVPRALAQGKTNIVMKDVNWLDQNEKLLLGPTKRKTFLTQLRKDVRFLERLRIMDYSLLVGIHSLDAAAAETEPLVNLSDNRRMLTAEDVAALEEEGGIVATNEQDEHEPFVYYVGIIDCLTHYSWIKRLETIFRSIGHKKDTISAIPPIDYGERFLAFITDGVSGATV</sequence>
<dbReference type="EMBL" id="HG793128">
    <property type="protein sequence ID" value="CDK27628.1"/>
    <property type="molecule type" value="Genomic_DNA"/>
</dbReference>
<dbReference type="GO" id="GO:0016308">
    <property type="term" value="F:1-phosphatidylinositol-4-phosphate 5-kinase activity"/>
    <property type="evidence" value="ECO:0007669"/>
    <property type="project" value="UniProtKB-EC"/>
</dbReference>
<dbReference type="GO" id="GO:0005886">
    <property type="term" value="C:plasma membrane"/>
    <property type="evidence" value="ECO:0007669"/>
    <property type="project" value="EnsemblFungi"/>
</dbReference>
<feature type="compositionally biased region" description="Polar residues" evidence="12">
    <location>
        <begin position="64"/>
        <end position="75"/>
    </location>
</feature>
<accession>W6MN15</accession>
<evidence type="ECO:0000256" key="6">
    <source>
        <dbReference type="ARBA" id="ARBA00022777"/>
    </source>
</evidence>
<dbReference type="Pfam" id="PF01504">
    <property type="entry name" value="PIP5K"/>
    <property type="match status" value="1"/>
</dbReference>
<evidence type="ECO:0000313" key="15">
    <source>
        <dbReference type="Proteomes" id="UP000019384"/>
    </source>
</evidence>
<dbReference type="EC" id="2.7.1.68" evidence="2"/>
<evidence type="ECO:0000256" key="9">
    <source>
        <dbReference type="ARBA" id="ARBA00080374"/>
    </source>
</evidence>
<evidence type="ECO:0000256" key="3">
    <source>
        <dbReference type="ARBA" id="ARBA00022553"/>
    </source>
</evidence>
<organism evidence="14 15">
    <name type="scientific">Kuraishia capsulata CBS 1993</name>
    <dbReference type="NCBI Taxonomy" id="1382522"/>
    <lineage>
        <taxon>Eukaryota</taxon>
        <taxon>Fungi</taxon>
        <taxon>Dikarya</taxon>
        <taxon>Ascomycota</taxon>
        <taxon>Saccharomycotina</taxon>
        <taxon>Pichiomycetes</taxon>
        <taxon>Pichiales</taxon>
        <taxon>Pichiaceae</taxon>
        <taxon>Kuraishia</taxon>
    </lineage>
</organism>
<dbReference type="InterPro" id="IPR027484">
    <property type="entry name" value="PInositol-4-P-5-kinase_N"/>
</dbReference>
<dbReference type="Gene3D" id="3.30.800.10">
    <property type="entry name" value="Phosphatidylinositol Phosphate Kinase II Beta"/>
    <property type="match status" value="1"/>
</dbReference>
<dbReference type="SMART" id="SM00330">
    <property type="entry name" value="PIPKc"/>
    <property type="match status" value="1"/>
</dbReference>
<keyword evidence="5 11" id="KW-0547">Nucleotide-binding</keyword>
<dbReference type="HOGENOM" id="CLU_473312_0_0_1"/>
<dbReference type="InterPro" id="IPR023610">
    <property type="entry name" value="PInositol-4/5-P-5/4-kinase"/>
</dbReference>
<protein>
    <recommendedName>
        <fullName evidence="2">1-phosphatidylinositol-4-phosphate 5-kinase</fullName>
        <ecNumber evidence="2">2.7.1.68</ecNumber>
    </recommendedName>
    <alternativeName>
        <fullName evidence="10">1-phosphatidylinositol 4-phosphate kinase</fullName>
    </alternativeName>
    <alternativeName>
        <fullName evidence="8">Diphosphoinositide kinase</fullName>
    </alternativeName>
    <alternativeName>
        <fullName evidence="9">PIP5K</fullName>
    </alternativeName>
</protein>
<keyword evidence="15" id="KW-1185">Reference proteome</keyword>
<reference evidence="14" key="2">
    <citation type="submission" date="2014-02" db="EMBL/GenBank/DDBJ databases">
        <title>Complete DNA sequence of /Kuraishia capsulata/ illustrates novel genomic features among budding yeasts (/Saccharomycotina/).</title>
        <authorList>
            <person name="Morales L."/>
            <person name="Noel B."/>
            <person name="Porcel B."/>
            <person name="Marcet-Houben M."/>
            <person name="Hullo M-F."/>
            <person name="Sacerdot C."/>
            <person name="Tekaia F."/>
            <person name="Leh-Louis V."/>
            <person name="Despons L."/>
            <person name="Khanna V."/>
            <person name="Aury J-M."/>
            <person name="Barbe V."/>
            <person name="Couloux A."/>
            <person name="Labadie K."/>
            <person name="Pelletier E."/>
            <person name="Souciet J-L."/>
            <person name="Boekhout T."/>
            <person name="Gabaldon T."/>
            <person name="Wincker P."/>
            <person name="Dujon B."/>
        </authorList>
    </citation>
    <scope>NUCLEOTIDE SEQUENCE</scope>
    <source>
        <strain evidence="14">CBS 1993</strain>
    </source>
</reference>
<name>W6MN15_9ASCO</name>
<dbReference type="FunFam" id="3.30.800.10:FF:000009">
    <property type="entry name" value="Phosphatidylinositol 4-phosphate 5-kinase its3"/>
    <property type="match status" value="1"/>
</dbReference>
<comment type="catalytic activity">
    <reaction evidence="1">
        <text>a 1,2-diacyl-sn-glycero-3-phospho-(1D-myo-inositol 4-phosphate) + ATP = a 1,2-diacyl-sn-glycero-3-phospho-(1D-myo-inositol-4,5-bisphosphate) + ADP + H(+)</text>
        <dbReference type="Rhea" id="RHEA:14425"/>
        <dbReference type="ChEBI" id="CHEBI:15378"/>
        <dbReference type="ChEBI" id="CHEBI:30616"/>
        <dbReference type="ChEBI" id="CHEBI:58178"/>
        <dbReference type="ChEBI" id="CHEBI:58456"/>
        <dbReference type="ChEBI" id="CHEBI:456216"/>
        <dbReference type="EC" id="2.7.1.68"/>
    </reaction>
</comment>
<evidence type="ECO:0000313" key="14">
    <source>
        <dbReference type="EMBL" id="CDK27628.1"/>
    </source>
</evidence>
<evidence type="ECO:0000256" key="4">
    <source>
        <dbReference type="ARBA" id="ARBA00022679"/>
    </source>
</evidence>
<dbReference type="PROSITE" id="PS51455">
    <property type="entry name" value="PIPK"/>
    <property type="match status" value="1"/>
</dbReference>
<dbReference type="AlphaFoldDB" id="W6MN15"/>
<proteinExistence type="predicted"/>
<keyword evidence="3" id="KW-0597">Phosphoprotein</keyword>
<dbReference type="GO" id="GO:0070273">
    <property type="term" value="F:phosphatidylinositol-4-phosphate binding"/>
    <property type="evidence" value="ECO:0007669"/>
    <property type="project" value="EnsemblFungi"/>
</dbReference>
<reference evidence="14" key="1">
    <citation type="submission" date="2013-12" db="EMBL/GenBank/DDBJ databases">
        <authorList>
            <person name="Genoscope - CEA"/>
        </authorList>
    </citation>
    <scope>NUCLEOTIDE SEQUENCE</scope>
    <source>
        <strain evidence="14">CBS 1993</strain>
    </source>
</reference>
<dbReference type="PANTHER" id="PTHR23086:SF8">
    <property type="entry name" value="PHOSPHATIDYLINOSITOL 5-PHOSPHATE 4-KINASE, ISOFORM A"/>
    <property type="match status" value="1"/>
</dbReference>
<dbReference type="RefSeq" id="XP_022459621.1">
    <property type="nucleotide sequence ID" value="XM_022602038.1"/>
</dbReference>
<feature type="region of interest" description="Disordered" evidence="12">
    <location>
        <begin position="53"/>
        <end position="133"/>
    </location>
</feature>
<dbReference type="STRING" id="1382522.W6MN15"/>
<dbReference type="GO" id="GO:0031321">
    <property type="term" value="P:ascospore-type prospore assembly"/>
    <property type="evidence" value="ECO:0007669"/>
    <property type="project" value="EnsemblFungi"/>
</dbReference>
<keyword evidence="6 11" id="KW-0418">Kinase</keyword>
<keyword evidence="7 11" id="KW-0067">ATP-binding</keyword>
<dbReference type="Gene3D" id="3.30.810.10">
    <property type="entry name" value="2-Layer Sandwich"/>
    <property type="match status" value="1"/>
</dbReference>
<evidence type="ECO:0000256" key="8">
    <source>
        <dbReference type="ARBA" id="ARBA00078403"/>
    </source>
</evidence>
<dbReference type="GO" id="GO:0046854">
    <property type="term" value="P:phosphatidylinositol phosphate biosynthetic process"/>
    <property type="evidence" value="ECO:0007669"/>
    <property type="project" value="EnsemblFungi"/>
</dbReference>
<evidence type="ECO:0000256" key="10">
    <source>
        <dbReference type="ARBA" id="ARBA00082306"/>
    </source>
</evidence>
<dbReference type="Proteomes" id="UP000019384">
    <property type="component" value="Unassembled WGS sequence"/>
</dbReference>
<dbReference type="GeneID" id="34521009"/>
<dbReference type="GO" id="GO:0032266">
    <property type="term" value="F:phosphatidylinositol-3-phosphate binding"/>
    <property type="evidence" value="ECO:0007669"/>
    <property type="project" value="EnsemblFungi"/>
</dbReference>
<dbReference type="GO" id="GO:0005634">
    <property type="term" value="C:nucleus"/>
    <property type="evidence" value="ECO:0007669"/>
    <property type="project" value="EnsemblFungi"/>
</dbReference>
<evidence type="ECO:0000256" key="5">
    <source>
        <dbReference type="ARBA" id="ARBA00022741"/>
    </source>
</evidence>
<gene>
    <name evidence="14" type="ORF">KUCA_T00003607001</name>
</gene>
<dbReference type="PANTHER" id="PTHR23086">
    <property type="entry name" value="PHOSPHATIDYLINOSITOL-4-PHOSPHATE 5-KINASE"/>
    <property type="match status" value="1"/>
</dbReference>
<evidence type="ECO:0000256" key="11">
    <source>
        <dbReference type="PROSITE-ProRule" id="PRU00781"/>
    </source>
</evidence>